<evidence type="ECO:0000313" key="2">
    <source>
        <dbReference type="EMBL" id="CAD6452102.1"/>
    </source>
</evidence>
<dbReference type="OrthoDB" id="3555840at2759"/>
<protein>
    <submittedName>
        <fullName evidence="2">414db904-b851-4522-a7b2-82997706d2d7</fullName>
    </submittedName>
</protein>
<feature type="region of interest" description="Disordered" evidence="1">
    <location>
        <begin position="94"/>
        <end position="123"/>
    </location>
</feature>
<sequence>MDSFFIEFVQVPNNSQNHLHKSDNSHCSYIKKLLSNSESINLEYLNSYFLLYIYLCIHNQQTNTNNSTFSMSTRLSCKVQVVYRECGHDLIETHEIPPNTEVPAAQTPKEQKRNSSSSSRSSRRSSWKSFLCSGVEQAESDSDNDADLDFQCKGPDLVRKVEGMCPACSTRRQDLLIAQEQARDAEIIRAHVAQEQDEERARQRRAYRPVEDRHTNFRCEKCIRENRNSADRSGNEGFCCEFGRSFWNKKCEAERFSNTTAGLKRMTIGTVEARRAARQAAASYGWKSHTDEFNTIEPEVVSQFLGITGSEPGSLPGLAVPRYEDAHIDIERWNSQIQTSRGTAPPPNKPLPLLPLMRKPRAEQVGPQPSTGRHAFRNEVPPLRTRDSDVSAMTSPLDLDDVSSVSSMSTRWSSNSQRLKTREGQHNLRRQMTDLEYELDSALESWQQRQPEQRGRRSKR</sequence>
<reference evidence="2" key="1">
    <citation type="submission" date="2020-10" db="EMBL/GenBank/DDBJ databases">
        <authorList>
            <person name="Kusch S."/>
        </authorList>
    </citation>
    <scope>NUCLEOTIDE SEQUENCE</scope>
    <source>
        <strain evidence="2">SwB9</strain>
    </source>
</reference>
<evidence type="ECO:0000313" key="3">
    <source>
        <dbReference type="Proteomes" id="UP000624404"/>
    </source>
</evidence>
<feature type="compositionally biased region" description="Low complexity" evidence="1">
    <location>
        <begin position="403"/>
        <end position="416"/>
    </location>
</feature>
<evidence type="ECO:0000256" key="1">
    <source>
        <dbReference type="SAM" id="MobiDB-lite"/>
    </source>
</evidence>
<dbReference type="AlphaFoldDB" id="A0A8H2ZXN5"/>
<feature type="region of interest" description="Disordered" evidence="1">
    <location>
        <begin position="362"/>
        <end position="433"/>
    </location>
</feature>
<keyword evidence="3" id="KW-1185">Reference proteome</keyword>
<dbReference type="Proteomes" id="UP000624404">
    <property type="component" value="Unassembled WGS sequence"/>
</dbReference>
<proteinExistence type="predicted"/>
<accession>A0A8H2ZXN5</accession>
<organism evidence="2 3">
    <name type="scientific">Sclerotinia trifoliorum</name>
    <dbReference type="NCBI Taxonomy" id="28548"/>
    <lineage>
        <taxon>Eukaryota</taxon>
        <taxon>Fungi</taxon>
        <taxon>Dikarya</taxon>
        <taxon>Ascomycota</taxon>
        <taxon>Pezizomycotina</taxon>
        <taxon>Leotiomycetes</taxon>
        <taxon>Helotiales</taxon>
        <taxon>Sclerotiniaceae</taxon>
        <taxon>Sclerotinia</taxon>
    </lineage>
</organism>
<comment type="caution">
    <text evidence="2">The sequence shown here is derived from an EMBL/GenBank/DDBJ whole genome shotgun (WGS) entry which is preliminary data.</text>
</comment>
<dbReference type="EMBL" id="CAJHIA010000036">
    <property type="protein sequence ID" value="CAD6452102.1"/>
    <property type="molecule type" value="Genomic_DNA"/>
</dbReference>
<name>A0A8H2ZXN5_9HELO</name>
<gene>
    <name evidence="2" type="ORF">SCLTRI_LOCUS9675</name>
</gene>